<evidence type="ECO:0000313" key="4">
    <source>
        <dbReference type="Proteomes" id="UP001165160"/>
    </source>
</evidence>
<dbReference type="AlphaFoldDB" id="A0A9W7BX93"/>
<sequence>MDCASGKFSPAGASICTSCDAGKHSSSSGSSEDICVDCDAGTFSEQGSTTCTICSFGKHLTAASTSCTSCPSGKYIVDDATTASLHANLAACIDCEAGRSNVSPAASYPITCPSGTYASGTPCTDCEAGKFNEFASQGACTTCGPGRYSYTAAAKVESACRNCRPGKFSPDEFRASECEECASGKTAPYPGASSCSLCSPGTSSTGSSDGSCEKCVIGKAASAGFCEDCPLGSYAPGEGFAVCLPCPPNQFPKEDQTGCEVITGYYTDGVEGQSIPIPTGVSETATGMTLEALEILPGYWRTSSTSKEILACLNSIHCKWGVDTTDLCAEGYTGPLCAVCASGFAAVGVGESLTCNVCNTGSEAAVSIAVAIVLLIFTAVLACYLNKGFGEDVQSLLRQRSLASSEAVNSVAQKFEKYQPIIKIIFTYFQVVGSLGFLYGLNFPPIFSTATSIFGGIFSLDFISIMPLGCIAPADFYVKLVVYTALPLILGAILIVWCTILSSSSSPERQNLKVKVFQVFLALTFIVLPSVSVKIFSTFACHTFDGDYGSYLKADFSLDCTTDTHKFYMFYAAFMVFCYPVGIPLMYFLLLYEKRDKLDPGQKDYASSSSEEGALKRALKERTELEEDDSSLRSLGFLYSSYEPRYWC</sequence>
<proteinExistence type="predicted"/>
<dbReference type="Pfam" id="PF07699">
    <property type="entry name" value="Ephrin_rec_like"/>
    <property type="match status" value="1"/>
</dbReference>
<organism evidence="3 4">
    <name type="scientific">Triparma verrucosa</name>
    <dbReference type="NCBI Taxonomy" id="1606542"/>
    <lineage>
        <taxon>Eukaryota</taxon>
        <taxon>Sar</taxon>
        <taxon>Stramenopiles</taxon>
        <taxon>Ochrophyta</taxon>
        <taxon>Bolidophyceae</taxon>
        <taxon>Parmales</taxon>
        <taxon>Triparmaceae</taxon>
        <taxon>Triparma</taxon>
    </lineage>
</organism>
<dbReference type="PANTHER" id="PTHR11319">
    <property type="entry name" value="G PROTEIN-COUPLED RECEPTOR-RELATED"/>
    <property type="match status" value="1"/>
</dbReference>
<dbReference type="SUPFAM" id="SSF57184">
    <property type="entry name" value="Growth factor receptor domain"/>
    <property type="match status" value="2"/>
</dbReference>
<dbReference type="InterPro" id="IPR009030">
    <property type="entry name" value="Growth_fac_rcpt_cys_sf"/>
</dbReference>
<feature type="transmembrane region" description="Helical" evidence="1">
    <location>
        <begin position="421"/>
        <end position="440"/>
    </location>
</feature>
<feature type="transmembrane region" description="Helical" evidence="1">
    <location>
        <begin position="568"/>
        <end position="592"/>
    </location>
</feature>
<dbReference type="PANTHER" id="PTHR11319:SF35">
    <property type="entry name" value="OUTER MEMBRANE PROTEIN PMPC-RELATED"/>
    <property type="match status" value="1"/>
</dbReference>
<name>A0A9W7BX93_9STRA</name>
<feature type="transmembrane region" description="Helical" evidence="1">
    <location>
        <begin position="480"/>
        <end position="502"/>
    </location>
</feature>
<comment type="caution">
    <text evidence="3">The sequence shown here is derived from an EMBL/GenBank/DDBJ whole genome shotgun (WGS) entry which is preliminary data.</text>
</comment>
<dbReference type="InterPro" id="IPR011641">
    <property type="entry name" value="Tyr-kin_ephrin_A/B_rcpt-like"/>
</dbReference>
<keyword evidence="1" id="KW-0812">Transmembrane</keyword>
<accession>A0A9W7BX93</accession>
<dbReference type="EMBL" id="BRXX01000150">
    <property type="protein sequence ID" value="GMH94060.1"/>
    <property type="molecule type" value="Genomic_DNA"/>
</dbReference>
<feature type="transmembrane region" description="Helical" evidence="1">
    <location>
        <begin position="364"/>
        <end position="385"/>
    </location>
</feature>
<protein>
    <recommendedName>
        <fullName evidence="2">Tyrosine-protein kinase ephrin type A/B receptor-like domain-containing protein</fullName>
    </recommendedName>
</protein>
<dbReference type="Gene3D" id="2.10.50.10">
    <property type="entry name" value="Tumor Necrosis Factor Receptor, subunit A, domain 2"/>
    <property type="match status" value="2"/>
</dbReference>
<evidence type="ECO:0000256" key="1">
    <source>
        <dbReference type="SAM" id="Phobius"/>
    </source>
</evidence>
<keyword evidence="1" id="KW-0472">Membrane</keyword>
<dbReference type="Proteomes" id="UP001165160">
    <property type="component" value="Unassembled WGS sequence"/>
</dbReference>
<dbReference type="SMART" id="SM01411">
    <property type="entry name" value="Ephrin_rec_like"/>
    <property type="match status" value="5"/>
</dbReference>
<keyword evidence="4" id="KW-1185">Reference proteome</keyword>
<evidence type="ECO:0000259" key="2">
    <source>
        <dbReference type="Pfam" id="PF07699"/>
    </source>
</evidence>
<feature type="transmembrane region" description="Helical" evidence="1">
    <location>
        <begin position="446"/>
        <end position="468"/>
    </location>
</feature>
<gene>
    <name evidence="3" type="ORF">TrVE_jg6176</name>
</gene>
<keyword evidence="1" id="KW-1133">Transmembrane helix</keyword>
<evidence type="ECO:0000313" key="3">
    <source>
        <dbReference type="EMBL" id="GMH94060.1"/>
    </source>
</evidence>
<feature type="domain" description="Tyrosine-protein kinase ephrin type A/B receptor-like" evidence="2">
    <location>
        <begin position="225"/>
        <end position="253"/>
    </location>
</feature>
<reference evidence="4" key="1">
    <citation type="journal article" date="2023" name="Commun. Biol.">
        <title>Genome analysis of Parmales, the sister group of diatoms, reveals the evolutionary specialization of diatoms from phago-mixotrophs to photoautotrophs.</title>
        <authorList>
            <person name="Ban H."/>
            <person name="Sato S."/>
            <person name="Yoshikawa S."/>
            <person name="Yamada K."/>
            <person name="Nakamura Y."/>
            <person name="Ichinomiya M."/>
            <person name="Sato N."/>
            <person name="Blanc-Mathieu R."/>
            <person name="Endo H."/>
            <person name="Kuwata A."/>
            <person name="Ogata H."/>
        </authorList>
    </citation>
    <scope>NUCLEOTIDE SEQUENCE [LARGE SCALE GENOMIC DNA]</scope>
    <source>
        <strain evidence="4">NIES 3699</strain>
    </source>
</reference>